<feature type="compositionally biased region" description="Low complexity" evidence="1">
    <location>
        <begin position="19"/>
        <end position="30"/>
    </location>
</feature>
<sequence>MTAEPQPPTAHDLSDAFGRPAAASLRGLLPPRRRRDEEDAAATRELEAGADGQAEAEVEVPAEEPGDVAADVPARREPRRRPAVPNRPATTGTGNRRWGPARLGSRDHVELLVLVALRHGPADGREIAERLQRDSDGGLTPPPTTIVRTVHHLARHGLVEHDSGSTRRRYRLTEPGRRAERARVREWRALRRAVDAVVRAVDEG</sequence>
<feature type="compositionally biased region" description="Acidic residues" evidence="1">
    <location>
        <begin position="54"/>
        <end position="66"/>
    </location>
</feature>
<accession>A0A2U1FC69</accession>
<protein>
    <submittedName>
        <fullName evidence="3">DNA-binding PadR family transcriptional regulator</fullName>
    </submittedName>
</protein>
<dbReference type="EMBL" id="QEKW01000006">
    <property type="protein sequence ID" value="PVZ09570.1"/>
    <property type="molecule type" value="Genomic_DNA"/>
</dbReference>
<dbReference type="InterPro" id="IPR005149">
    <property type="entry name" value="Tscrpt_reg_PadR_N"/>
</dbReference>
<dbReference type="PANTHER" id="PTHR33169:SF14">
    <property type="entry name" value="TRANSCRIPTIONAL REGULATOR RV3488"/>
    <property type="match status" value="1"/>
</dbReference>
<keyword evidence="4" id="KW-1185">Reference proteome</keyword>
<feature type="compositionally biased region" description="Basic and acidic residues" evidence="1">
    <location>
        <begin position="34"/>
        <end position="47"/>
    </location>
</feature>
<feature type="domain" description="Transcription regulator PadR N-terminal" evidence="2">
    <location>
        <begin position="113"/>
        <end position="179"/>
    </location>
</feature>
<dbReference type="InterPro" id="IPR036388">
    <property type="entry name" value="WH-like_DNA-bd_sf"/>
</dbReference>
<evidence type="ECO:0000256" key="1">
    <source>
        <dbReference type="SAM" id="MobiDB-lite"/>
    </source>
</evidence>
<feature type="region of interest" description="Disordered" evidence="1">
    <location>
        <begin position="1"/>
        <end position="102"/>
    </location>
</feature>
<reference evidence="3 4" key="1">
    <citation type="submission" date="2018-04" db="EMBL/GenBank/DDBJ databases">
        <title>Genomic Encyclopedia of Type Strains, Phase IV (KMG-IV): sequencing the most valuable type-strain genomes for metagenomic binning, comparative biology and taxonomic classification.</title>
        <authorList>
            <person name="Goeker M."/>
        </authorList>
    </citation>
    <scope>NUCLEOTIDE SEQUENCE [LARGE SCALE GENOMIC DNA]</scope>
    <source>
        <strain evidence="3 4">DSM 45771</strain>
    </source>
</reference>
<dbReference type="PANTHER" id="PTHR33169">
    <property type="entry name" value="PADR-FAMILY TRANSCRIPTIONAL REGULATOR"/>
    <property type="match status" value="1"/>
</dbReference>
<dbReference type="Proteomes" id="UP000245639">
    <property type="component" value="Unassembled WGS sequence"/>
</dbReference>
<organism evidence="3 4">
    <name type="scientific">Actinomycetospora cinnamomea</name>
    <dbReference type="NCBI Taxonomy" id="663609"/>
    <lineage>
        <taxon>Bacteria</taxon>
        <taxon>Bacillati</taxon>
        <taxon>Actinomycetota</taxon>
        <taxon>Actinomycetes</taxon>
        <taxon>Pseudonocardiales</taxon>
        <taxon>Pseudonocardiaceae</taxon>
        <taxon>Actinomycetospora</taxon>
    </lineage>
</organism>
<evidence type="ECO:0000259" key="2">
    <source>
        <dbReference type="Pfam" id="PF03551"/>
    </source>
</evidence>
<dbReference type="OrthoDB" id="9808017at2"/>
<dbReference type="GO" id="GO:0003677">
    <property type="term" value="F:DNA binding"/>
    <property type="evidence" value="ECO:0007669"/>
    <property type="project" value="UniProtKB-KW"/>
</dbReference>
<dbReference type="RefSeq" id="WP_116708748.1">
    <property type="nucleotide sequence ID" value="NZ_QEKW01000006.1"/>
</dbReference>
<dbReference type="InterPro" id="IPR052509">
    <property type="entry name" value="Metal_resp_DNA-bind_regulator"/>
</dbReference>
<dbReference type="SUPFAM" id="SSF46785">
    <property type="entry name" value="Winged helix' DNA-binding domain"/>
    <property type="match status" value="1"/>
</dbReference>
<dbReference type="Pfam" id="PF03551">
    <property type="entry name" value="PadR"/>
    <property type="match status" value="1"/>
</dbReference>
<proteinExistence type="predicted"/>
<dbReference type="Gene3D" id="1.10.10.10">
    <property type="entry name" value="Winged helix-like DNA-binding domain superfamily/Winged helix DNA-binding domain"/>
    <property type="match status" value="1"/>
</dbReference>
<comment type="caution">
    <text evidence="3">The sequence shown here is derived from an EMBL/GenBank/DDBJ whole genome shotgun (WGS) entry which is preliminary data.</text>
</comment>
<dbReference type="InterPro" id="IPR036390">
    <property type="entry name" value="WH_DNA-bd_sf"/>
</dbReference>
<evidence type="ECO:0000313" key="3">
    <source>
        <dbReference type="EMBL" id="PVZ09570.1"/>
    </source>
</evidence>
<evidence type="ECO:0000313" key="4">
    <source>
        <dbReference type="Proteomes" id="UP000245639"/>
    </source>
</evidence>
<gene>
    <name evidence="3" type="ORF">C8D89_106234</name>
</gene>
<dbReference type="AlphaFoldDB" id="A0A2U1FC69"/>
<keyword evidence="3" id="KW-0238">DNA-binding</keyword>
<name>A0A2U1FC69_9PSEU</name>